<dbReference type="RefSeq" id="XP_053026109.1">
    <property type="nucleotide sequence ID" value="XM_053162164.1"/>
</dbReference>
<dbReference type="Proteomes" id="UP001164743">
    <property type="component" value="Chromosome 12A"/>
</dbReference>
<organism evidence="2 3">
    <name type="scientific">Puccinia triticina</name>
    <dbReference type="NCBI Taxonomy" id="208348"/>
    <lineage>
        <taxon>Eukaryota</taxon>
        <taxon>Fungi</taxon>
        <taxon>Dikarya</taxon>
        <taxon>Basidiomycota</taxon>
        <taxon>Pucciniomycotina</taxon>
        <taxon>Pucciniomycetes</taxon>
        <taxon>Pucciniales</taxon>
        <taxon>Pucciniaceae</taxon>
        <taxon>Puccinia</taxon>
    </lineage>
</organism>
<feature type="compositionally biased region" description="Low complexity" evidence="1">
    <location>
        <begin position="84"/>
        <end position="95"/>
    </location>
</feature>
<accession>A0ABY7CYZ9</accession>
<reference evidence="2" key="1">
    <citation type="submission" date="2022-10" db="EMBL/GenBank/DDBJ databases">
        <title>Puccinia triticina Genome sequencing and assembly.</title>
        <authorList>
            <person name="Li C."/>
        </authorList>
    </citation>
    <scope>NUCLEOTIDE SEQUENCE</scope>
    <source>
        <strain evidence="2">Pt15</strain>
    </source>
</reference>
<proteinExistence type="predicted"/>
<gene>
    <name evidence="2" type="ORF">PtA15_12A544</name>
</gene>
<feature type="region of interest" description="Disordered" evidence="1">
    <location>
        <begin position="1"/>
        <end position="109"/>
    </location>
</feature>
<evidence type="ECO:0000313" key="3">
    <source>
        <dbReference type="Proteomes" id="UP001164743"/>
    </source>
</evidence>
<evidence type="ECO:0000313" key="2">
    <source>
        <dbReference type="EMBL" id="WAQ90554.1"/>
    </source>
</evidence>
<feature type="compositionally biased region" description="Polar residues" evidence="1">
    <location>
        <begin position="10"/>
        <end position="23"/>
    </location>
</feature>
<keyword evidence="3" id="KW-1185">Reference proteome</keyword>
<evidence type="ECO:0000256" key="1">
    <source>
        <dbReference type="SAM" id="MobiDB-lite"/>
    </source>
</evidence>
<protein>
    <submittedName>
        <fullName evidence="2">Uncharacterized protein</fullName>
    </submittedName>
</protein>
<name>A0ABY7CYZ9_9BASI</name>
<feature type="compositionally biased region" description="Polar residues" evidence="1">
    <location>
        <begin position="46"/>
        <end position="56"/>
    </location>
</feature>
<dbReference type="EMBL" id="CP110432">
    <property type="protein sequence ID" value="WAQ90554.1"/>
    <property type="molecule type" value="Genomic_DNA"/>
</dbReference>
<sequence length="109" mass="11031">MPACQWRPGLNTNPSGGTPSDNAPMTLAPMASRASDHPITSVALGTATSDQVVQPMNPTPLLDAHTSEAPGQLASAEVPGPDASSKPSYVESESSMAIPAPVVSPSPEI</sequence>
<dbReference type="GeneID" id="77803059"/>